<dbReference type="AlphaFoldDB" id="W9QYT4"/>
<evidence type="ECO:0000256" key="1">
    <source>
        <dbReference type="SAM" id="MobiDB-lite"/>
    </source>
</evidence>
<proteinExistence type="predicted"/>
<organism evidence="2 3">
    <name type="scientific">Morus notabilis</name>
    <dbReference type="NCBI Taxonomy" id="981085"/>
    <lineage>
        <taxon>Eukaryota</taxon>
        <taxon>Viridiplantae</taxon>
        <taxon>Streptophyta</taxon>
        <taxon>Embryophyta</taxon>
        <taxon>Tracheophyta</taxon>
        <taxon>Spermatophyta</taxon>
        <taxon>Magnoliopsida</taxon>
        <taxon>eudicotyledons</taxon>
        <taxon>Gunneridae</taxon>
        <taxon>Pentapetalae</taxon>
        <taxon>rosids</taxon>
        <taxon>fabids</taxon>
        <taxon>Rosales</taxon>
        <taxon>Moraceae</taxon>
        <taxon>Moreae</taxon>
        <taxon>Morus</taxon>
    </lineage>
</organism>
<accession>W9QYT4</accession>
<keyword evidence="3" id="KW-1185">Reference proteome</keyword>
<reference evidence="3" key="1">
    <citation type="submission" date="2013-01" db="EMBL/GenBank/DDBJ databases">
        <title>Draft Genome Sequence of a Mulberry Tree, Morus notabilis C.K. Schneid.</title>
        <authorList>
            <person name="He N."/>
            <person name="Zhao S."/>
        </authorList>
    </citation>
    <scope>NUCLEOTIDE SEQUENCE</scope>
</reference>
<dbReference type="EMBL" id="KE343432">
    <property type="protein sequence ID" value="EXB29268.1"/>
    <property type="molecule type" value="Genomic_DNA"/>
</dbReference>
<feature type="region of interest" description="Disordered" evidence="1">
    <location>
        <begin position="30"/>
        <end position="50"/>
    </location>
</feature>
<evidence type="ECO:0000313" key="2">
    <source>
        <dbReference type="EMBL" id="EXB29268.1"/>
    </source>
</evidence>
<gene>
    <name evidence="2" type="ORF">L484_006942</name>
</gene>
<evidence type="ECO:0000313" key="3">
    <source>
        <dbReference type="Proteomes" id="UP000030645"/>
    </source>
</evidence>
<name>W9QYT4_9ROSA</name>
<protein>
    <submittedName>
        <fullName evidence="2">Uncharacterized protein</fullName>
    </submittedName>
</protein>
<sequence length="94" mass="10048">MALFLVNKSKISVKIGSTCMDTRGDVFTQRGRKAWSGRPSDGAGAPSSRPTSLIARLPAQAPSFFAWLRASFSLYGLLQSAKRNCASRGALARA</sequence>
<dbReference type="Proteomes" id="UP000030645">
    <property type="component" value="Unassembled WGS sequence"/>
</dbReference>